<dbReference type="VEuPathDB" id="VectorBase:LOC119180984"/>
<accession>A0A9J6EVS4</accession>
<keyword evidence="3" id="KW-1185">Reference proteome</keyword>
<sequence>MIMRDAVVEGSGNSDHLVFLNVHPNLSTRAYSVFASIENAAAAAGIRSRDLRVCSGAPLSVLRFVTWLGRPPQRLVLEEYPSRSSPPPVSWSETCRSAVGGGVCARALFLPKYRARQTRAGPKKRVVQKLAPRRAACGSYVCGAVKLSRALVCEVSFGGSHTVYREDGCKRWACGLRSAAARPHMSEDESDVDLDPAQQLVRLRRRLPASSFQRPPASSDDSDESEDPSLPDGYCHRKSTSLANWTISDLSRLDGLLSPAAKTGYMCEYVGSFDVSDNDVWVKPELMEAQLFRMRTALKGHHMID</sequence>
<protein>
    <submittedName>
        <fullName evidence="2">Uncharacterized protein</fullName>
    </submittedName>
</protein>
<proteinExistence type="predicted"/>
<evidence type="ECO:0000256" key="1">
    <source>
        <dbReference type="SAM" id="MobiDB-lite"/>
    </source>
</evidence>
<dbReference type="Proteomes" id="UP000821866">
    <property type="component" value="Chromosome 1"/>
</dbReference>
<evidence type="ECO:0000313" key="3">
    <source>
        <dbReference type="Proteomes" id="UP000821866"/>
    </source>
</evidence>
<reference evidence="2" key="1">
    <citation type="journal article" date="2020" name="Cell">
        <title>Large-Scale Comparative Analyses of Tick Genomes Elucidate Their Genetic Diversity and Vector Capacities.</title>
        <authorList>
            <consortium name="Tick Genome and Microbiome Consortium (TIGMIC)"/>
            <person name="Jia N."/>
            <person name="Wang J."/>
            <person name="Shi W."/>
            <person name="Du L."/>
            <person name="Sun Y."/>
            <person name="Zhan W."/>
            <person name="Jiang J.F."/>
            <person name="Wang Q."/>
            <person name="Zhang B."/>
            <person name="Ji P."/>
            <person name="Bell-Sakyi L."/>
            <person name="Cui X.M."/>
            <person name="Yuan T.T."/>
            <person name="Jiang B.G."/>
            <person name="Yang W.F."/>
            <person name="Lam T.T."/>
            <person name="Chang Q.C."/>
            <person name="Ding S.J."/>
            <person name="Wang X.J."/>
            <person name="Zhu J.G."/>
            <person name="Ruan X.D."/>
            <person name="Zhao L."/>
            <person name="Wei J.T."/>
            <person name="Ye R.Z."/>
            <person name="Que T.C."/>
            <person name="Du C.H."/>
            <person name="Zhou Y.H."/>
            <person name="Cheng J.X."/>
            <person name="Dai P.F."/>
            <person name="Guo W.B."/>
            <person name="Han X.H."/>
            <person name="Huang E.J."/>
            <person name="Li L.F."/>
            <person name="Wei W."/>
            <person name="Gao Y.C."/>
            <person name="Liu J.Z."/>
            <person name="Shao H.Z."/>
            <person name="Wang X."/>
            <person name="Wang C.C."/>
            <person name="Yang T.C."/>
            <person name="Huo Q.B."/>
            <person name="Li W."/>
            <person name="Chen H.Y."/>
            <person name="Chen S.E."/>
            <person name="Zhou L.G."/>
            <person name="Ni X.B."/>
            <person name="Tian J.H."/>
            <person name="Sheng Y."/>
            <person name="Liu T."/>
            <person name="Pan Y.S."/>
            <person name="Xia L.Y."/>
            <person name="Li J."/>
            <person name="Zhao F."/>
            <person name="Cao W.C."/>
        </authorList>
    </citation>
    <scope>NUCLEOTIDE SEQUENCE</scope>
    <source>
        <strain evidence="2">Rmic-2018</strain>
    </source>
</reference>
<organism evidence="2 3">
    <name type="scientific">Rhipicephalus microplus</name>
    <name type="common">Cattle tick</name>
    <name type="synonym">Boophilus microplus</name>
    <dbReference type="NCBI Taxonomy" id="6941"/>
    <lineage>
        <taxon>Eukaryota</taxon>
        <taxon>Metazoa</taxon>
        <taxon>Ecdysozoa</taxon>
        <taxon>Arthropoda</taxon>
        <taxon>Chelicerata</taxon>
        <taxon>Arachnida</taxon>
        <taxon>Acari</taxon>
        <taxon>Parasitiformes</taxon>
        <taxon>Ixodida</taxon>
        <taxon>Ixodoidea</taxon>
        <taxon>Ixodidae</taxon>
        <taxon>Rhipicephalinae</taxon>
        <taxon>Rhipicephalus</taxon>
        <taxon>Boophilus</taxon>
    </lineage>
</organism>
<dbReference type="AlphaFoldDB" id="A0A9J6EVS4"/>
<reference evidence="2" key="2">
    <citation type="submission" date="2021-09" db="EMBL/GenBank/DDBJ databases">
        <authorList>
            <person name="Jia N."/>
            <person name="Wang J."/>
            <person name="Shi W."/>
            <person name="Du L."/>
            <person name="Sun Y."/>
            <person name="Zhan W."/>
            <person name="Jiang J."/>
            <person name="Wang Q."/>
            <person name="Zhang B."/>
            <person name="Ji P."/>
            <person name="Sakyi L.B."/>
            <person name="Cui X."/>
            <person name="Yuan T."/>
            <person name="Jiang B."/>
            <person name="Yang W."/>
            <person name="Lam T.T.-Y."/>
            <person name="Chang Q."/>
            <person name="Ding S."/>
            <person name="Wang X."/>
            <person name="Zhu J."/>
            <person name="Ruan X."/>
            <person name="Zhao L."/>
            <person name="Wei J."/>
            <person name="Que T."/>
            <person name="Du C."/>
            <person name="Cheng J."/>
            <person name="Dai P."/>
            <person name="Han X."/>
            <person name="Huang E."/>
            <person name="Gao Y."/>
            <person name="Liu J."/>
            <person name="Shao H."/>
            <person name="Ye R."/>
            <person name="Li L."/>
            <person name="Wei W."/>
            <person name="Wang X."/>
            <person name="Wang C."/>
            <person name="Huo Q."/>
            <person name="Li W."/>
            <person name="Guo W."/>
            <person name="Chen H."/>
            <person name="Chen S."/>
            <person name="Zhou L."/>
            <person name="Zhou L."/>
            <person name="Ni X."/>
            <person name="Tian J."/>
            <person name="Zhou Y."/>
            <person name="Sheng Y."/>
            <person name="Liu T."/>
            <person name="Pan Y."/>
            <person name="Xia L."/>
            <person name="Li J."/>
            <person name="Zhao F."/>
            <person name="Cao W."/>
        </authorList>
    </citation>
    <scope>NUCLEOTIDE SEQUENCE</scope>
    <source>
        <strain evidence="2">Rmic-2018</strain>
        <tissue evidence="2">Larvae</tissue>
    </source>
</reference>
<feature type="compositionally biased region" description="Acidic residues" evidence="1">
    <location>
        <begin position="220"/>
        <end position="229"/>
    </location>
</feature>
<name>A0A9J6EVS4_RHIMP</name>
<feature type="region of interest" description="Disordered" evidence="1">
    <location>
        <begin position="209"/>
        <end position="233"/>
    </location>
</feature>
<gene>
    <name evidence="2" type="ORF">HPB51_001499</name>
</gene>
<dbReference type="EMBL" id="JABSTU010000001">
    <property type="protein sequence ID" value="KAH8038385.1"/>
    <property type="molecule type" value="Genomic_DNA"/>
</dbReference>
<comment type="caution">
    <text evidence="2">The sequence shown here is derived from an EMBL/GenBank/DDBJ whole genome shotgun (WGS) entry which is preliminary data.</text>
</comment>
<evidence type="ECO:0000313" key="2">
    <source>
        <dbReference type="EMBL" id="KAH8038385.1"/>
    </source>
</evidence>